<sequence>MSLFIVNLASFIIGCCFAWTSPAIPRLNGSLEPKHNPLGEDASLTAIEESWIASLVPLGAAASSLISGVLADKRGRKEILIIAVLISIIGFGCMHFANSALYICIARMICGISIGTIFTVVPMYVGEISEDSNRGLLGMFMVLFVMIGIVFTYGVGSVVTLNTLNLLNFIAPVLFMITFDWFVPESPHWLISKKEFNKAEKSLTKLRSQYPQDKISSELEQIKTNIEEELKNKSSLKDILTKKEFLKGIFITCGLVLFQQLSGINIILFYMHSIFEETGSSLSPDLSAIIISLVQVVACVISSILVDHLGRRILLLFSSVGMCLSIIAFAVYFYLKEVNDNVENIFWLPILSIVCFMIAYAAGFGPIPFVILGELFPQQTKSFASTVTIFVCLMGTFCTTTFFPMLVIYLGMAYTFLLLAVCCFVSLIFTSVFIPETKGKSLIEIQELLKK</sequence>
<organism evidence="1 2">
    <name type="scientific">Holotrichia oblita</name>
    <name type="common">Chafer beetle</name>
    <dbReference type="NCBI Taxonomy" id="644536"/>
    <lineage>
        <taxon>Eukaryota</taxon>
        <taxon>Metazoa</taxon>
        <taxon>Ecdysozoa</taxon>
        <taxon>Arthropoda</taxon>
        <taxon>Hexapoda</taxon>
        <taxon>Insecta</taxon>
        <taxon>Pterygota</taxon>
        <taxon>Neoptera</taxon>
        <taxon>Endopterygota</taxon>
        <taxon>Coleoptera</taxon>
        <taxon>Polyphaga</taxon>
        <taxon>Scarabaeiformia</taxon>
        <taxon>Scarabaeidae</taxon>
        <taxon>Melolonthinae</taxon>
        <taxon>Holotrichia</taxon>
    </lineage>
</organism>
<proteinExistence type="predicted"/>
<evidence type="ECO:0000313" key="1">
    <source>
        <dbReference type="EMBL" id="KAI4455948.1"/>
    </source>
</evidence>
<reference evidence="1" key="1">
    <citation type="submission" date="2022-04" db="EMBL/GenBank/DDBJ databases">
        <title>Chromosome-scale genome assembly of Holotrichia oblita Faldermann.</title>
        <authorList>
            <person name="Rongchong L."/>
        </authorList>
    </citation>
    <scope>NUCLEOTIDE SEQUENCE</scope>
    <source>
        <strain evidence="1">81SQS9</strain>
    </source>
</reference>
<dbReference type="Proteomes" id="UP001056778">
    <property type="component" value="Chromosome 8"/>
</dbReference>
<name>A0ACB9SLE7_HOLOL</name>
<keyword evidence="2" id="KW-1185">Reference proteome</keyword>
<accession>A0ACB9SLE7</accession>
<gene>
    <name evidence="1" type="ORF">MML48_8g00008782</name>
</gene>
<comment type="caution">
    <text evidence="1">The sequence shown here is derived from an EMBL/GenBank/DDBJ whole genome shotgun (WGS) entry which is preliminary data.</text>
</comment>
<evidence type="ECO:0000313" key="2">
    <source>
        <dbReference type="Proteomes" id="UP001056778"/>
    </source>
</evidence>
<protein>
    <submittedName>
        <fullName evidence="1">Sugar transporter-like</fullName>
    </submittedName>
</protein>
<dbReference type="EMBL" id="CM043022">
    <property type="protein sequence ID" value="KAI4455948.1"/>
    <property type="molecule type" value="Genomic_DNA"/>
</dbReference>